<dbReference type="OrthoDB" id="9803970at2"/>
<evidence type="ECO:0000256" key="5">
    <source>
        <dbReference type="ARBA" id="ARBA00023163"/>
    </source>
</evidence>
<dbReference type="STRING" id="159292.SAMN05192546_11068"/>
<feature type="domain" description="Sigma-54 factor interaction" evidence="6">
    <location>
        <begin position="330"/>
        <end position="560"/>
    </location>
</feature>
<keyword evidence="9" id="KW-1185">Reference proteome</keyword>
<dbReference type="InterPro" id="IPR025944">
    <property type="entry name" value="Sigma_54_int_dom_CS"/>
</dbReference>
<accession>A0A1H3QRC0</accession>
<feature type="domain" description="PAS" evidence="7">
    <location>
        <begin position="201"/>
        <end position="245"/>
    </location>
</feature>
<sequence>MRKLEKICFIAPYEEIFKLTEKVCKKTKTKITIKRGNLEEGIVPAKQAEMSGAQVIISRGGTASIIRQNVSIPVVEVRVTGHDLLKSLYPYRKNESIIGVVGYKNVVEGCQTISEILEIPIQEIIIPNDEAKIDWLHVENKVNELVSIHKIEALVGDTTIISKLPSLNIAVKLITSGQEAIIQAIEEAIHISSVRETEKEKRKRFEAVLDFVNDGVLATDEEGTITVINPIAEKIFGIKKEEVIGHPVTSIISNTEIMNVIRKKSGDIQKIQKVGSGHIVTNRIPIMVNGTVKGVVATFQDVSAIQGAEQKIRQKLYAKGLVTRYNFKDFITKNKKMKRLIIIAQDFAKTDATVLICGESGTGKEILAQSIHSLSSRKDGPFVAVNCAALSSQLLESELFGYEEGAFTGAKKSGKIGHFELAHKGTIFLDEMGEMDKNLQARLLRVLEEKQIMRLGSDKIIPVDIRIIAATNLDLKAQVKQGAFRMDLYYRLNVLKLQTIPLRERQEDIAYLSKCFLRSINQKYGRQIEGFSEDVMPLLIQHTWPGNVRELKNIIERLVLSAKGDYITLRDAEFLVEELKNDFIGENKNDSEYILEGTMKDIKRKVITKILKEEGDNKSRTARRLELDRSTVDKYLK</sequence>
<keyword evidence="5" id="KW-0804">Transcription</keyword>
<dbReference type="SUPFAM" id="SSF159800">
    <property type="entry name" value="PrpR receptor domain-like"/>
    <property type="match status" value="1"/>
</dbReference>
<dbReference type="AlphaFoldDB" id="A0A1H3QRC0"/>
<dbReference type="InterPro" id="IPR025662">
    <property type="entry name" value="Sigma_54_int_dom_ATP-bd_1"/>
</dbReference>
<dbReference type="GO" id="GO:0000156">
    <property type="term" value="F:phosphorelay response regulator activity"/>
    <property type="evidence" value="ECO:0007669"/>
    <property type="project" value="InterPro"/>
</dbReference>
<dbReference type="SMART" id="SM00382">
    <property type="entry name" value="AAA"/>
    <property type="match status" value="1"/>
</dbReference>
<dbReference type="SUPFAM" id="SSF52540">
    <property type="entry name" value="P-loop containing nucleoside triphosphate hydrolases"/>
    <property type="match status" value="1"/>
</dbReference>
<evidence type="ECO:0000259" key="6">
    <source>
        <dbReference type="PROSITE" id="PS50045"/>
    </source>
</evidence>
<keyword evidence="3" id="KW-0805">Transcription regulation</keyword>
<keyword evidence="1" id="KW-0547">Nucleotide-binding</keyword>
<dbReference type="InterPro" id="IPR009057">
    <property type="entry name" value="Homeodomain-like_sf"/>
</dbReference>
<evidence type="ECO:0000256" key="4">
    <source>
        <dbReference type="ARBA" id="ARBA00023125"/>
    </source>
</evidence>
<dbReference type="SMART" id="SM00091">
    <property type="entry name" value="PAS"/>
    <property type="match status" value="1"/>
</dbReference>
<dbReference type="SUPFAM" id="SSF55785">
    <property type="entry name" value="PYP-like sensor domain (PAS domain)"/>
    <property type="match status" value="1"/>
</dbReference>
<dbReference type="CDD" id="cd00130">
    <property type="entry name" value="PAS"/>
    <property type="match status" value="1"/>
</dbReference>
<gene>
    <name evidence="8" type="ORF">SAMN05192546_11068</name>
</gene>
<dbReference type="Proteomes" id="UP000199230">
    <property type="component" value="Unassembled WGS sequence"/>
</dbReference>
<evidence type="ECO:0000256" key="2">
    <source>
        <dbReference type="ARBA" id="ARBA00022840"/>
    </source>
</evidence>
<dbReference type="InterPro" id="IPR000014">
    <property type="entry name" value="PAS"/>
</dbReference>
<dbReference type="InterPro" id="IPR058031">
    <property type="entry name" value="AAA_lid_NorR"/>
</dbReference>
<organism evidence="8 9">
    <name type="scientific">Tindallia californiensis</name>
    <dbReference type="NCBI Taxonomy" id="159292"/>
    <lineage>
        <taxon>Bacteria</taxon>
        <taxon>Bacillati</taxon>
        <taxon>Bacillota</taxon>
        <taxon>Clostridia</taxon>
        <taxon>Peptostreptococcales</taxon>
        <taxon>Tindalliaceae</taxon>
        <taxon>Tindallia</taxon>
    </lineage>
</organism>
<dbReference type="Pfam" id="PF13426">
    <property type="entry name" value="PAS_9"/>
    <property type="match status" value="1"/>
</dbReference>
<dbReference type="EMBL" id="FNPV01000010">
    <property type="protein sequence ID" value="SDZ15880.1"/>
    <property type="molecule type" value="Genomic_DNA"/>
</dbReference>
<dbReference type="Pfam" id="PF06506">
    <property type="entry name" value="PrpR_N"/>
    <property type="match status" value="1"/>
</dbReference>
<dbReference type="PANTHER" id="PTHR32071">
    <property type="entry name" value="TRANSCRIPTIONAL REGULATORY PROTEIN"/>
    <property type="match status" value="1"/>
</dbReference>
<dbReference type="InterPro" id="IPR002078">
    <property type="entry name" value="Sigma_54_int"/>
</dbReference>
<dbReference type="PROSITE" id="PS00688">
    <property type="entry name" value="SIGMA54_INTERACT_3"/>
    <property type="match status" value="1"/>
</dbReference>
<dbReference type="Gene3D" id="3.40.50.2300">
    <property type="match status" value="1"/>
</dbReference>
<evidence type="ECO:0000313" key="8">
    <source>
        <dbReference type="EMBL" id="SDZ15880.1"/>
    </source>
</evidence>
<reference evidence="8 9" key="1">
    <citation type="submission" date="2016-10" db="EMBL/GenBank/DDBJ databases">
        <authorList>
            <person name="de Groot N.N."/>
        </authorList>
    </citation>
    <scope>NUCLEOTIDE SEQUENCE [LARGE SCALE GENOMIC DNA]</scope>
    <source>
        <strain evidence="8 9">APO</strain>
    </source>
</reference>
<dbReference type="Gene3D" id="3.40.50.300">
    <property type="entry name" value="P-loop containing nucleotide triphosphate hydrolases"/>
    <property type="match status" value="1"/>
</dbReference>
<dbReference type="GO" id="GO:0003677">
    <property type="term" value="F:DNA binding"/>
    <property type="evidence" value="ECO:0007669"/>
    <property type="project" value="UniProtKB-KW"/>
</dbReference>
<dbReference type="Gene3D" id="1.10.8.60">
    <property type="match status" value="1"/>
</dbReference>
<dbReference type="Gene3D" id="3.40.50.10660">
    <property type="entry name" value="PrpR receptor domain-like"/>
    <property type="match status" value="1"/>
</dbReference>
<dbReference type="PROSITE" id="PS00676">
    <property type="entry name" value="SIGMA54_INTERACT_2"/>
    <property type="match status" value="1"/>
</dbReference>
<evidence type="ECO:0000259" key="7">
    <source>
        <dbReference type="PROSITE" id="PS50112"/>
    </source>
</evidence>
<dbReference type="SUPFAM" id="SSF46689">
    <property type="entry name" value="Homeodomain-like"/>
    <property type="match status" value="1"/>
</dbReference>
<dbReference type="GO" id="GO:0006355">
    <property type="term" value="P:regulation of DNA-templated transcription"/>
    <property type="evidence" value="ECO:0007669"/>
    <property type="project" value="InterPro"/>
</dbReference>
<evidence type="ECO:0000256" key="1">
    <source>
        <dbReference type="ARBA" id="ARBA00022741"/>
    </source>
</evidence>
<protein>
    <submittedName>
        <fullName evidence="8">PAS domain S-box-containing protein</fullName>
    </submittedName>
</protein>
<dbReference type="InterPro" id="IPR035965">
    <property type="entry name" value="PAS-like_dom_sf"/>
</dbReference>
<name>A0A1H3QRC0_9FIRM</name>
<dbReference type="InterPro" id="IPR027417">
    <property type="entry name" value="P-loop_NTPase"/>
</dbReference>
<dbReference type="Gene3D" id="1.10.10.60">
    <property type="entry name" value="Homeodomain-like"/>
    <property type="match status" value="1"/>
</dbReference>
<dbReference type="FunFam" id="3.40.50.300:FF:000006">
    <property type="entry name" value="DNA-binding transcriptional regulator NtrC"/>
    <property type="match status" value="1"/>
</dbReference>
<dbReference type="CDD" id="cd00009">
    <property type="entry name" value="AAA"/>
    <property type="match status" value="1"/>
</dbReference>
<dbReference type="PANTHER" id="PTHR32071:SF81">
    <property type="entry name" value="PROPIONATE CATABOLISM OPERON REGULATORY PROTEIN"/>
    <property type="match status" value="1"/>
</dbReference>
<evidence type="ECO:0000313" key="9">
    <source>
        <dbReference type="Proteomes" id="UP000199230"/>
    </source>
</evidence>
<dbReference type="InterPro" id="IPR003593">
    <property type="entry name" value="AAA+_ATPase"/>
</dbReference>
<dbReference type="NCBIfam" id="TIGR00229">
    <property type="entry name" value="sensory_box"/>
    <property type="match status" value="1"/>
</dbReference>
<dbReference type="Gene3D" id="3.30.450.20">
    <property type="entry name" value="PAS domain"/>
    <property type="match status" value="1"/>
</dbReference>
<dbReference type="PROSITE" id="PS50045">
    <property type="entry name" value="SIGMA54_INTERACT_4"/>
    <property type="match status" value="1"/>
</dbReference>
<dbReference type="Pfam" id="PF25601">
    <property type="entry name" value="AAA_lid_14"/>
    <property type="match status" value="1"/>
</dbReference>
<keyword evidence="4" id="KW-0238">DNA-binding</keyword>
<dbReference type="InterPro" id="IPR010524">
    <property type="entry name" value="Sig_transdc_resp-reg_PrpR_N"/>
</dbReference>
<evidence type="ECO:0000256" key="3">
    <source>
        <dbReference type="ARBA" id="ARBA00023015"/>
    </source>
</evidence>
<dbReference type="Pfam" id="PF00158">
    <property type="entry name" value="Sigma54_activat"/>
    <property type="match status" value="1"/>
</dbReference>
<dbReference type="PROSITE" id="PS50112">
    <property type="entry name" value="PAS"/>
    <property type="match status" value="1"/>
</dbReference>
<dbReference type="GO" id="GO:0005524">
    <property type="term" value="F:ATP binding"/>
    <property type="evidence" value="ECO:0007669"/>
    <property type="project" value="UniProtKB-KW"/>
</dbReference>
<proteinExistence type="predicted"/>
<dbReference type="PROSITE" id="PS00675">
    <property type="entry name" value="SIGMA54_INTERACT_1"/>
    <property type="match status" value="1"/>
</dbReference>
<dbReference type="InterPro" id="IPR025943">
    <property type="entry name" value="Sigma_54_int_dom_ATP-bd_2"/>
</dbReference>
<keyword evidence="2" id="KW-0067">ATP-binding</keyword>
<dbReference type="RefSeq" id="WP_093315136.1">
    <property type="nucleotide sequence ID" value="NZ_FNPV01000010.1"/>
</dbReference>